<feature type="non-terminal residue" evidence="1">
    <location>
        <position position="194"/>
    </location>
</feature>
<evidence type="ECO:0000313" key="1">
    <source>
        <dbReference type="EMBL" id="CAG8834526.1"/>
    </source>
</evidence>
<proteinExistence type="predicted"/>
<comment type="caution">
    <text evidence="1">The sequence shown here is derived from an EMBL/GenBank/DDBJ whole genome shotgun (WGS) entry which is preliminary data.</text>
</comment>
<keyword evidence="2" id="KW-1185">Reference proteome</keyword>
<feature type="non-terminal residue" evidence="1">
    <location>
        <position position="1"/>
    </location>
</feature>
<accession>A0ACA9SDD4</accession>
<evidence type="ECO:0000313" key="2">
    <source>
        <dbReference type="Proteomes" id="UP000789920"/>
    </source>
</evidence>
<dbReference type="EMBL" id="CAJVQC010109387">
    <property type="protein sequence ID" value="CAG8834526.1"/>
    <property type="molecule type" value="Genomic_DNA"/>
</dbReference>
<dbReference type="Proteomes" id="UP000789920">
    <property type="component" value="Unassembled WGS sequence"/>
</dbReference>
<gene>
    <name evidence="1" type="ORF">RPERSI_LOCUS29220</name>
</gene>
<organism evidence="1 2">
    <name type="scientific">Racocetra persica</name>
    <dbReference type="NCBI Taxonomy" id="160502"/>
    <lineage>
        <taxon>Eukaryota</taxon>
        <taxon>Fungi</taxon>
        <taxon>Fungi incertae sedis</taxon>
        <taxon>Mucoromycota</taxon>
        <taxon>Glomeromycotina</taxon>
        <taxon>Glomeromycetes</taxon>
        <taxon>Diversisporales</taxon>
        <taxon>Gigasporaceae</taxon>
        <taxon>Racocetra</taxon>
    </lineage>
</organism>
<name>A0ACA9SDD4_9GLOM</name>
<sequence>FWENTENPSLKNFLDFRSKEGNLEDEETEHLRYKCELNTIRKYYSETSEMGQKILRWMQDFKVRKGCVLVGEHIINGSATLALCCHQLPCWLRTGRGKGCVLVGKGCVRAYHKASTTTLRVAYSYGKYDKKSEEIKQFWDLQNGIENVHTKKMSLEEKNKLENQIDLEQERTLLQKTITNKLEKLVSDDNLQPV</sequence>
<reference evidence="1" key="1">
    <citation type="submission" date="2021-06" db="EMBL/GenBank/DDBJ databases">
        <authorList>
            <person name="Kallberg Y."/>
            <person name="Tangrot J."/>
            <person name="Rosling A."/>
        </authorList>
    </citation>
    <scope>NUCLEOTIDE SEQUENCE</scope>
    <source>
        <strain evidence="1">MA461A</strain>
    </source>
</reference>
<protein>
    <submittedName>
        <fullName evidence="1">11008_t:CDS:1</fullName>
    </submittedName>
</protein>